<keyword evidence="8 10" id="KW-0472">Membrane</keyword>
<dbReference type="PANTHER" id="PTHR42650">
    <property type="entry name" value="TAIL-ANCHORED PROTEIN INSERTION RECEPTOR WRB"/>
    <property type="match status" value="1"/>
</dbReference>
<protein>
    <submittedName>
        <fullName evidence="11">Uncharacterized protein</fullName>
    </submittedName>
</protein>
<evidence type="ECO:0000256" key="9">
    <source>
        <dbReference type="SAM" id="Coils"/>
    </source>
</evidence>
<reference evidence="11" key="1">
    <citation type="journal article" date="2021" name="Open Biol.">
        <title>Shared evolutionary footprints suggest mitochondrial oxidative damage underlies multiple complex I losses in fungi.</title>
        <authorList>
            <person name="Schikora-Tamarit M.A."/>
            <person name="Marcet-Houben M."/>
            <person name="Nosek J."/>
            <person name="Gabaldon T."/>
        </authorList>
    </citation>
    <scope>NUCLEOTIDE SEQUENCE</scope>
    <source>
        <strain evidence="11">CBS2887</strain>
    </source>
</reference>
<dbReference type="GO" id="GO:0071816">
    <property type="term" value="P:tail-anchored membrane protein insertion into ER membrane"/>
    <property type="evidence" value="ECO:0007669"/>
    <property type="project" value="InterPro"/>
</dbReference>
<keyword evidence="7 9" id="KW-0175">Coiled coil</keyword>
<dbReference type="InterPro" id="IPR029012">
    <property type="entry name" value="Helix_hairpin_bin_sf"/>
</dbReference>
<keyword evidence="5" id="KW-0256">Endoplasmic reticulum</keyword>
<dbReference type="OrthoDB" id="69461at2759"/>
<dbReference type="GO" id="GO:0043529">
    <property type="term" value="C:GET complex"/>
    <property type="evidence" value="ECO:0007669"/>
    <property type="project" value="TreeGrafter"/>
</dbReference>
<sequence length="165" mass="19079">MSLLLTVTLISLYSSLLFPFFKALIVSKLSNSTKLQQLKAEKYNSQQKLNTISAKDEYAKFIKLERAIKKLDDEIQREALKTNQFVAMIEKYLGYTTYISTAILYLVRFWYKKHVVQSYSNGRSLGIGSYLFLLGQLISGMKFIFEHITVKAKQPEKKVDEVKTK</sequence>
<dbReference type="PANTHER" id="PTHR42650:SF1">
    <property type="entry name" value="GUIDED ENTRY OF TAIL-ANCHORED PROTEINS FACTOR 1"/>
    <property type="match status" value="1"/>
</dbReference>
<dbReference type="GO" id="GO:0005789">
    <property type="term" value="C:endoplasmic reticulum membrane"/>
    <property type="evidence" value="ECO:0007669"/>
    <property type="project" value="UniProtKB-SubCell"/>
</dbReference>
<dbReference type="InterPro" id="IPR028945">
    <property type="entry name" value="Get1"/>
</dbReference>
<evidence type="ECO:0000256" key="1">
    <source>
        <dbReference type="ARBA" id="ARBA00004477"/>
    </source>
</evidence>
<dbReference type="Proteomes" id="UP000774326">
    <property type="component" value="Unassembled WGS sequence"/>
</dbReference>
<proteinExistence type="inferred from homology"/>
<keyword evidence="6 10" id="KW-1133">Transmembrane helix</keyword>
<evidence type="ECO:0000256" key="3">
    <source>
        <dbReference type="ARBA" id="ARBA00022448"/>
    </source>
</evidence>
<evidence type="ECO:0000256" key="2">
    <source>
        <dbReference type="ARBA" id="ARBA00010799"/>
    </source>
</evidence>
<evidence type="ECO:0000313" key="12">
    <source>
        <dbReference type="Proteomes" id="UP000774326"/>
    </source>
</evidence>
<evidence type="ECO:0000256" key="5">
    <source>
        <dbReference type="ARBA" id="ARBA00022824"/>
    </source>
</evidence>
<evidence type="ECO:0000256" key="6">
    <source>
        <dbReference type="ARBA" id="ARBA00022989"/>
    </source>
</evidence>
<dbReference type="AlphaFoldDB" id="A0A9P8TLH2"/>
<keyword evidence="3" id="KW-0813">Transport</keyword>
<evidence type="ECO:0000313" key="11">
    <source>
        <dbReference type="EMBL" id="KAH3682686.1"/>
    </source>
</evidence>
<reference evidence="11" key="2">
    <citation type="submission" date="2021-01" db="EMBL/GenBank/DDBJ databases">
        <authorList>
            <person name="Schikora-Tamarit M.A."/>
        </authorList>
    </citation>
    <scope>NUCLEOTIDE SEQUENCE</scope>
    <source>
        <strain evidence="11">CBS2887</strain>
    </source>
</reference>
<gene>
    <name evidence="11" type="ORF">WICPIJ_006349</name>
</gene>
<organism evidence="11 12">
    <name type="scientific">Wickerhamomyces pijperi</name>
    <name type="common">Yeast</name>
    <name type="synonym">Pichia pijperi</name>
    <dbReference type="NCBI Taxonomy" id="599730"/>
    <lineage>
        <taxon>Eukaryota</taxon>
        <taxon>Fungi</taxon>
        <taxon>Dikarya</taxon>
        <taxon>Ascomycota</taxon>
        <taxon>Saccharomycotina</taxon>
        <taxon>Saccharomycetes</taxon>
        <taxon>Phaffomycetales</taxon>
        <taxon>Wickerhamomycetaceae</taxon>
        <taxon>Wickerhamomyces</taxon>
    </lineage>
</organism>
<name>A0A9P8TLH2_WICPI</name>
<comment type="caution">
    <text evidence="11">The sequence shown here is derived from an EMBL/GenBank/DDBJ whole genome shotgun (WGS) entry which is preliminary data.</text>
</comment>
<keyword evidence="12" id="KW-1185">Reference proteome</keyword>
<dbReference type="Gene3D" id="1.10.287.660">
    <property type="entry name" value="Helix hairpin bin"/>
    <property type="match status" value="1"/>
</dbReference>
<feature type="transmembrane region" description="Helical" evidence="10">
    <location>
        <begin position="92"/>
        <end position="111"/>
    </location>
</feature>
<comment type="similarity">
    <text evidence="2">Belongs to the WRB/GET1 family.</text>
</comment>
<accession>A0A9P8TLH2</accession>
<evidence type="ECO:0000256" key="4">
    <source>
        <dbReference type="ARBA" id="ARBA00022692"/>
    </source>
</evidence>
<comment type="subcellular location">
    <subcellularLocation>
        <location evidence="1">Endoplasmic reticulum membrane</location>
        <topology evidence="1">Multi-pass membrane protein</topology>
    </subcellularLocation>
</comment>
<dbReference type="GO" id="GO:0043495">
    <property type="term" value="F:protein-membrane adaptor activity"/>
    <property type="evidence" value="ECO:0007669"/>
    <property type="project" value="TreeGrafter"/>
</dbReference>
<feature type="transmembrane region" description="Helical" evidence="10">
    <location>
        <begin position="123"/>
        <end position="145"/>
    </location>
</feature>
<evidence type="ECO:0000256" key="8">
    <source>
        <dbReference type="ARBA" id="ARBA00023136"/>
    </source>
</evidence>
<dbReference type="EMBL" id="JAEUBG010003508">
    <property type="protein sequence ID" value="KAH3682686.1"/>
    <property type="molecule type" value="Genomic_DNA"/>
</dbReference>
<dbReference type="Pfam" id="PF04420">
    <property type="entry name" value="CHD5"/>
    <property type="match status" value="1"/>
</dbReference>
<evidence type="ECO:0000256" key="10">
    <source>
        <dbReference type="SAM" id="Phobius"/>
    </source>
</evidence>
<keyword evidence="4 10" id="KW-0812">Transmembrane</keyword>
<evidence type="ECO:0000256" key="7">
    <source>
        <dbReference type="ARBA" id="ARBA00023054"/>
    </source>
</evidence>
<feature type="coiled-coil region" evidence="9">
    <location>
        <begin position="35"/>
        <end position="81"/>
    </location>
</feature>